<dbReference type="GeneID" id="22974387"/>
<reference evidence="5 6" key="2">
    <citation type="journal article" date="2015" name="BMC Genomics">
        <title>The genome sequence of Pseudoplusia includens single nucleopolyhedrovirus and an analysis of p26 gene evolution in the baculoviruses.</title>
        <authorList>
            <person name="Craveiro S.R."/>
            <person name="Inglis P.W."/>
            <person name="Togawa R.C."/>
            <person name="Grynberg P."/>
            <person name="Melo F.L."/>
            <person name="Ribeiro Z.M.A."/>
            <person name="Ribeiro B.M."/>
            <person name="Bao S.N."/>
            <person name="Castro M.E.B."/>
        </authorList>
    </citation>
    <scope>NUCLEOTIDE SEQUENCE [LARGE SCALE GENOMIC DNA]</scope>
</reference>
<comment type="domain">
    <text evidence="4">The substrate binding site is formed by the N-terminus of a monomer and the C-terminus of the opposite monomer.</text>
</comment>
<dbReference type="Proteomes" id="UP000203835">
    <property type="component" value="Segment"/>
</dbReference>
<feature type="active site" description="Proton acceptor; shared with catalytic histidine of dimeric partner" evidence="4">
    <location>
        <position position="230"/>
    </location>
</feature>
<protein>
    <submittedName>
        <fullName evidence="5">p26a</fullName>
    </submittedName>
</protein>
<feature type="site" description="Substrate binding" evidence="4">
    <location>
        <position position="187"/>
    </location>
</feature>
<evidence type="ECO:0000256" key="1">
    <source>
        <dbReference type="ARBA" id="ARBA00022722"/>
    </source>
</evidence>
<dbReference type="GO" id="GO:0061507">
    <property type="term" value="F:2',3'-cyclic GMP-AMP binding"/>
    <property type="evidence" value="ECO:0007669"/>
    <property type="project" value="UniProtKB-UniRule"/>
</dbReference>
<feature type="active site" description="Shared with catalytic histidine of dimeric partner" evidence="4">
    <location>
        <position position="226"/>
    </location>
</feature>
<proteinExistence type="inferred from homology"/>
<dbReference type="OrthoDB" id="7755at10239"/>
<dbReference type="GO" id="GO:0004518">
    <property type="term" value="F:nuclease activity"/>
    <property type="evidence" value="ECO:0007669"/>
    <property type="project" value="UniProtKB-UniRule"/>
</dbReference>
<dbReference type="RefSeq" id="YP_009116933.1">
    <property type="nucleotide sequence ID" value="NC_026268.1"/>
</dbReference>
<name>A0A0B5A148_9ABAC</name>
<dbReference type="HAMAP" id="MF_04143">
    <property type="entry name" value="Poxins"/>
    <property type="match status" value="1"/>
</dbReference>
<organism evidence="5 6">
    <name type="scientific">Pseudoplusia includens SNPV IE</name>
    <dbReference type="NCBI Taxonomy" id="1592335"/>
    <lineage>
        <taxon>Viruses</taxon>
        <taxon>Viruses incertae sedis</taxon>
        <taxon>Naldaviricetes</taxon>
        <taxon>Lefavirales</taxon>
        <taxon>Baculoviridae</taxon>
        <taxon>Alphabaculovirus</taxon>
        <taxon>Alphabaculovirus chrincludentis</taxon>
        <taxon>Alphabaculovirus alterchrincludentis</taxon>
    </lineage>
</organism>
<comment type="catalytic activity">
    <reaction evidence="3">
        <text>2',3'-cGAMP + H2O = Gp(2'-5')Ap(3') + H(+)</text>
        <dbReference type="Rhea" id="RHEA:59472"/>
        <dbReference type="ChEBI" id="CHEBI:15377"/>
        <dbReference type="ChEBI" id="CHEBI:15378"/>
        <dbReference type="ChEBI" id="CHEBI:143093"/>
        <dbReference type="ChEBI" id="CHEBI:143098"/>
    </reaction>
    <physiologicalReaction direction="left-to-right" evidence="3">
        <dbReference type="Rhea" id="RHEA:59473"/>
    </physiologicalReaction>
</comment>
<gene>
    <name evidence="5" type="primary">ORF-20</name>
</gene>
<feature type="active site" description="Proton donor" evidence="4">
    <location>
        <position position="84"/>
    </location>
</feature>
<evidence type="ECO:0000313" key="6">
    <source>
        <dbReference type="Proteomes" id="UP000203835"/>
    </source>
</evidence>
<sequence length="283" mass="31912">MIQSQLILSLMLTIASTSIMSTQTTRTVTTKSKFNVEYSVDENEKKIRVVAVDGKTVRIETVRPHSDTNDIKTADDQLPLSALHHFPGAVSEIVFPAIDNSNDSLMVLLNDGILLKVEPTHVYTNFHKHDNRLIYGQLRTFAVDDLWIAEKIYIGAPIFFNNRLVSVVTCRYDDYDAGIVLFPVSGIRPKGLVSGQINYDSNVYVNSLRNGMSVYGKRQMAYSSPYMSVKKFALSTAANRLTYRDLPRNVAIFHNKKEITISLVEGEYEITRIRFDGPLIVPE</sequence>
<dbReference type="EMBL" id="KJ631622">
    <property type="protein sequence ID" value="AJD80710.1"/>
    <property type="molecule type" value="Genomic_DNA"/>
</dbReference>
<reference evidence="5 6" key="1">
    <citation type="journal article" date="2013" name="J. Invertebr. Pathol.">
        <title>Pseudoplusia includens single nucleopolyhedrovirus: genetic diversity, phylogeny and hypervariability of the pif-2 gene.</title>
        <authorList>
            <person name="Craveiro S.R."/>
            <person name="Melo F.L."/>
            <person name="Ribeiro Z.M."/>
            <person name="Ribeiro B.M."/>
            <person name="Bao S.N."/>
            <person name="Inglis P.W."/>
            <person name="Castro M.E."/>
        </authorList>
    </citation>
    <scope>NUCLEOTIDE SEQUENCE [LARGE SCALE GENOMIC DNA]</scope>
</reference>
<dbReference type="GO" id="GO:0016787">
    <property type="term" value="F:hydrolase activity"/>
    <property type="evidence" value="ECO:0007669"/>
    <property type="project" value="UniProtKB-KW"/>
</dbReference>
<evidence type="ECO:0000256" key="2">
    <source>
        <dbReference type="ARBA" id="ARBA00022801"/>
    </source>
</evidence>
<evidence type="ECO:0000256" key="3">
    <source>
        <dbReference type="ARBA" id="ARBA00023932"/>
    </source>
</evidence>
<comment type="function">
    <text evidence="4">Nuclease that cleaves host 2',3'-cGAMP.</text>
</comment>
<dbReference type="KEGG" id="vg:22974387"/>
<evidence type="ECO:0000313" key="5">
    <source>
        <dbReference type="EMBL" id="AJD80710.1"/>
    </source>
</evidence>
<feature type="site" description="Substrate binding" evidence="4">
    <location>
        <position position="272"/>
    </location>
</feature>
<accession>A0A0B5A148</accession>
<dbReference type="InterPro" id="IPR006853">
    <property type="entry name" value="Poxin_vir"/>
</dbReference>
<keyword evidence="2 4" id="KW-0378">Hydrolase</keyword>
<keyword evidence="6" id="KW-1185">Reference proteome</keyword>
<evidence type="ECO:0000256" key="4">
    <source>
        <dbReference type="HAMAP-Rule" id="MF_04143"/>
    </source>
</evidence>
<comment type="caution">
    <text evidence="4">Lacks conserved residue(s) required for the propagation of feature annotation.</text>
</comment>
<feature type="site" description="Substrate binding" evidence="4">
    <location>
        <position position="274"/>
    </location>
</feature>
<comment type="subunit">
    <text evidence="4">Homodimer.</text>
</comment>
<keyword evidence="1 4" id="KW-0540">Nuclease</keyword>
<feature type="site" description="Substrate binding" evidence="4">
    <location>
        <position position="132"/>
    </location>
</feature>
<dbReference type="Pfam" id="PF04766">
    <property type="entry name" value="Baculo_p26"/>
    <property type="match status" value="1"/>
</dbReference>